<keyword evidence="5 10" id="KW-0256">Endoplasmic reticulum</keyword>
<dbReference type="Proteomes" id="UP000631114">
    <property type="component" value="Unassembled WGS sequence"/>
</dbReference>
<keyword evidence="7 10" id="KW-0445">Lipid transport</keyword>
<keyword evidence="10" id="KW-0746">Sphingolipid metabolism</keyword>
<keyword evidence="3 10" id="KW-0813">Transport</keyword>
<dbReference type="InterPro" id="IPR007290">
    <property type="entry name" value="Arv1"/>
</dbReference>
<dbReference type="GO" id="GO:0005789">
    <property type="term" value="C:endoplasmic reticulum membrane"/>
    <property type="evidence" value="ECO:0007669"/>
    <property type="project" value="UniProtKB-SubCell"/>
</dbReference>
<reference evidence="11 12" key="1">
    <citation type="submission" date="2020-10" db="EMBL/GenBank/DDBJ databases">
        <title>The Coptis chinensis genome and diversification of protoberbering-type alkaloids.</title>
        <authorList>
            <person name="Wang B."/>
            <person name="Shu S."/>
            <person name="Song C."/>
            <person name="Liu Y."/>
        </authorList>
    </citation>
    <scope>NUCLEOTIDE SEQUENCE [LARGE SCALE GENOMIC DNA]</scope>
    <source>
        <strain evidence="11">HL-2020</strain>
        <tissue evidence="11">Leaf</tissue>
    </source>
</reference>
<comment type="caution">
    <text evidence="10">Lacks conserved residue(s) required for the propagation of feature annotation.</text>
</comment>
<proteinExistence type="inferred from homology"/>
<dbReference type="PANTHER" id="PTHR14467">
    <property type="entry name" value="ARV1"/>
    <property type="match status" value="1"/>
</dbReference>
<comment type="function">
    <text evidence="10">Mediator of sterol homeostasis involved in sterol uptake, trafficking and distribution into membranes.</text>
</comment>
<evidence type="ECO:0000256" key="5">
    <source>
        <dbReference type="ARBA" id="ARBA00022824"/>
    </source>
</evidence>
<keyword evidence="6 10" id="KW-1133">Transmembrane helix</keyword>
<keyword evidence="8 10" id="KW-0443">Lipid metabolism</keyword>
<keyword evidence="9 10" id="KW-0472">Membrane</keyword>
<evidence type="ECO:0000256" key="10">
    <source>
        <dbReference type="RuleBase" id="RU368065"/>
    </source>
</evidence>
<dbReference type="AlphaFoldDB" id="A0A835IK61"/>
<name>A0A835IK61_9MAGN</name>
<dbReference type="EMBL" id="JADFTS010000002">
    <property type="protein sequence ID" value="KAF9618674.1"/>
    <property type="molecule type" value="Genomic_DNA"/>
</dbReference>
<evidence type="ECO:0000313" key="11">
    <source>
        <dbReference type="EMBL" id="KAF9618674.1"/>
    </source>
</evidence>
<gene>
    <name evidence="11" type="ORF">IFM89_002369</name>
</gene>
<keyword evidence="12" id="KW-1185">Reference proteome</keyword>
<dbReference type="GO" id="GO:0032366">
    <property type="term" value="P:intracellular sterol transport"/>
    <property type="evidence" value="ECO:0007669"/>
    <property type="project" value="UniProtKB-UniRule"/>
</dbReference>
<dbReference type="OrthoDB" id="2192830at2759"/>
<evidence type="ECO:0000256" key="2">
    <source>
        <dbReference type="ARBA" id="ARBA00009187"/>
    </source>
</evidence>
<evidence type="ECO:0000256" key="7">
    <source>
        <dbReference type="ARBA" id="ARBA00023055"/>
    </source>
</evidence>
<sequence>MVFKCVHCGYKVNSLFIQYSPGNIRLMKCENCKEVADEYIECEIMKAYSHLLFNTRDNVDFEVFVDVILLNIIFVSVLLLATSIMLTSLTEITRVKDILLAIIVSSYFKIFLVAMMIWEFPSSVPCVVDVLVLSSNAVALRVVTQSTIARCILVCFSAHATKFLANQMLRH</sequence>
<comment type="similarity">
    <text evidence="2 10">Belongs to the ARV1 family.</text>
</comment>
<evidence type="ECO:0000256" key="9">
    <source>
        <dbReference type="ARBA" id="ARBA00023136"/>
    </source>
</evidence>
<comment type="function">
    <text evidence="10">Regulates also the sphingolipid metabolism.</text>
</comment>
<dbReference type="Pfam" id="PF04161">
    <property type="entry name" value="Arv1"/>
    <property type="match status" value="2"/>
</dbReference>
<organism evidence="11 12">
    <name type="scientific">Coptis chinensis</name>
    <dbReference type="NCBI Taxonomy" id="261450"/>
    <lineage>
        <taxon>Eukaryota</taxon>
        <taxon>Viridiplantae</taxon>
        <taxon>Streptophyta</taxon>
        <taxon>Embryophyta</taxon>
        <taxon>Tracheophyta</taxon>
        <taxon>Spermatophyta</taxon>
        <taxon>Magnoliopsida</taxon>
        <taxon>Ranunculales</taxon>
        <taxon>Ranunculaceae</taxon>
        <taxon>Coptidoideae</taxon>
        <taxon>Coptis</taxon>
    </lineage>
</organism>
<protein>
    <recommendedName>
        <fullName evidence="10">Protein ARV</fullName>
    </recommendedName>
</protein>
<dbReference type="GO" id="GO:0097036">
    <property type="term" value="P:regulation of plasma membrane sterol distribution"/>
    <property type="evidence" value="ECO:0007669"/>
    <property type="project" value="UniProtKB-UniRule"/>
</dbReference>
<evidence type="ECO:0000256" key="3">
    <source>
        <dbReference type="ARBA" id="ARBA00022448"/>
    </source>
</evidence>
<comment type="subcellular location">
    <subcellularLocation>
        <location evidence="1 10">Endoplasmic reticulum membrane</location>
        <topology evidence="1 10">Multi-pass membrane protein</topology>
    </subcellularLocation>
</comment>
<accession>A0A835IK61</accession>
<comment type="caution">
    <text evidence="11">The sequence shown here is derived from an EMBL/GenBank/DDBJ whole genome shotgun (WGS) entry which is preliminary data.</text>
</comment>
<keyword evidence="4 10" id="KW-0812">Transmembrane</keyword>
<dbReference type="PANTHER" id="PTHR14467:SF0">
    <property type="entry name" value="PROTEIN ARV1"/>
    <property type="match status" value="1"/>
</dbReference>
<evidence type="ECO:0000256" key="6">
    <source>
        <dbReference type="ARBA" id="ARBA00022989"/>
    </source>
</evidence>
<dbReference type="GO" id="GO:0006665">
    <property type="term" value="P:sphingolipid metabolic process"/>
    <property type="evidence" value="ECO:0007669"/>
    <property type="project" value="UniProtKB-UniRule"/>
</dbReference>
<evidence type="ECO:0000313" key="12">
    <source>
        <dbReference type="Proteomes" id="UP000631114"/>
    </source>
</evidence>
<feature type="transmembrane region" description="Helical" evidence="10">
    <location>
        <begin position="98"/>
        <end position="118"/>
    </location>
</feature>
<evidence type="ECO:0000256" key="8">
    <source>
        <dbReference type="ARBA" id="ARBA00023098"/>
    </source>
</evidence>
<dbReference type="GO" id="GO:0032541">
    <property type="term" value="C:cortical endoplasmic reticulum"/>
    <property type="evidence" value="ECO:0007669"/>
    <property type="project" value="TreeGrafter"/>
</dbReference>
<feature type="transmembrane region" description="Helical" evidence="10">
    <location>
        <begin position="63"/>
        <end position="86"/>
    </location>
</feature>
<dbReference type="GO" id="GO:0005794">
    <property type="term" value="C:Golgi apparatus"/>
    <property type="evidence" value="ECO:0007669"/>
    <property type="project" value="TreeGrafter"/>
</dbReference>
<evidence type="ECO:0000256" key="4">
    <source>
        <dbReference type="ARBA" id="ARBA00022692"/>
    </source>
</evidence>
<evidence type="ECO:0000256" key="1">
    <source>
        <dbReference type="ARBA" id="ARBA00004477"/>
    </source>
</evidence>
<dbReference type="GO" id="GO:0016125">
    <property type="term" value="P:sterol metabolic process"/>
    <property type="evidence" value="ECO:0007669"/>
    <property type="project" value="UniProtKB-UniRule"/>
</dbReference>